<dbReference type="InterPro" id="IPR008271">
    <property type="entry name" value="Ser/Thr_kinase_AS"/>
</dbReference>
<dbReference type="InterPro" id="IPR011009">
    <property type="entry name" value="Kinase-like_dom_sf"/>
</dbReference>
<dbReference type="PANTHER" id="PTHR44329:SF214">
    <property type="entry name" value="PROTEIN KINASE DOMAIN-CONTAINING PROTEIN"/>
    <property type="match status" value="1"/>
</dbReference>
<dbReference type="AlphaFoldDB" id="A0A067M372"/>
<organism evidence="2 3">
    <name type="scientific">Botryobasidium botryosum (strain FD-172 SS1)</name>
    <dbReference type="NCBI Taxonomy" id="930990"/>
    <lineage>
        <taxon>Eukaryota</taxon>
        <taxon>Fungi</taxon>
        <taxon>Dikarya</taxon>
        <taxon>Basidiomycota</taxon>
        <taxon>Agaricomycotina</taxon>
        <taxon>Agaricomycetes</taxon>
        <taxon>Cantharellales</taxon>
        <taxon>Botryobasidiaceae</taxon>
        <taxon>Botryobasidium</taxon>
    </lineage>
</organism>
<dbReference type="InterPro" id="IPR051681">
    <property type="entry name" value="Ser/Thr_Kinases-Pseudokinases"/>
</dbReference>
<feature type="non-terminal residue" evidence="2">
    <location>
        <position position="1"/>
    </location>
</feature>
<proteinExistence type="predicted"/>
<dbReference type="SMART" id="SM00220">
    <property type="entry name" value="S_TKc"/>
    <property type="match status" value="1"/>
</dbReference>
<reference evidence="3" key="1">
    <citation type="journal article" date="2014" name="Proc. Natl. Acad. Sci. U.S.A.">
        <title>Extensive sampling of basidiomycete genomes demonstrates inadequacy of the white-rot/brown-rot paradigm for wood decay fungi.</title>
        <authorList>
            <person name="Riley R."/>
            <person name="Salamov A.A."/>
            <person name="Brown D.W."/>
            <person name="Nagy L.G."/>
            <person name="Floudas D."/>
            <person name="Held B.W."/>
            <person name="Levasseur A."/>
            <person name="Lombard V."/>
            <person name="Morin E."/>
            <person name="Otillar R."/>
            <person name="Lindquist E.A."/>
            <person name="Sun H."/>
            <person name="LaButti K.M."/>
            <person name="Schmutz J."/>
            <person name="Jabbour D."/>
            <person name="Luo H."/>
            <person name="Baker S.E."/>
            <person name="Pisabarro A.G."/>
            <person name="Walton J.D."/>
            <person name="Blanchette R.A."/>
            <person name="Henrissat B."/>
            <person name="Martin F."/>
            <person name="Cullen D."/>
            <person name="Hibbett D.S."/>
            <person name="Grigoriev I.V."/>
        </authorList>
    </citation>
    <scope>NUCLEOTIDE SEQUENCE [LARGE SCALE GENOMIC DNA]</scope>
    <source>
        <strain evidence="3">FD-172 SS1</strain>
    </source>
</reference>
<dbReference type="SUPFAM" id="SSF56112">
    <property type="entry name" value="Protein kinase-like (PK-like)"/>
    <property type="match status" value="1"/>
</dbReference>
<keyword evidence="3" id="KW-1185">Reference proteome</keyword>
<evidence type="ECO:0000259" key="1">
    <source>
        <dbReference type="PROSITE" id="PS50011"/>
    </source>
</evidence>
<dbReference type="OrthoDB" id="4062651at2759"/>
<dbReference type="PROSITE" id="PS50011">
    <property type="entry name" value="PROTEIN_KINASE_DOM"/>
    <property type="match status" value="1"/>
</dbReference>
<dbReference type="Gene3D" id="1.10.510.10">
    <property type="entry name" value="Transferase(Phosphotransferase) domain 1"/>
    <property type="match status" value="1"/>
</dbReference>
<dbReference type="STRING" id="930990.A0A067M372"/>
<sequence length="371" mass="41283">EMKVWKRLRHPNVLPFIGSVTLESPPKLYMVAPWMKNGDLSEYLKVHMDADCALLIAQIASGIEYLHTSVPPIVHGDLKAANVLISETGEACLADFGLSEVLRDHENDSRTNGNSSVWKFAGNPRWQAPELWNDDAPRTIQSDMFAFGRVIFEVYMREVPFACVNDAQIIVMVSSGKEPPMPNEAEARARGLDDDMVDLMRFCCDLEPHHRPTASDVVGRMRSVLNLRKASQLLGPPAPLPLPRPGIRPFLGSSGLHSSLPDRAPCRNDIPNIPGISVSSEPITLTRKRLGPSTHQFRYRSPSSPVHNVHLSTSCVCLLKVDLTSSRRYKLVILYPQLTLALQTRPGPTSTSTFLLTLVSRNLRPQAHRLH</sequence>
<dbReference type="PROSITE" id="PS00108">
    <property type="entry name" value="PROTEIN_KINASE_ST"/>
    <property type="match status" value="1"/>
</dbReference>
<dbReference type="PANTHER" id="PTHR44329">
    <property type="entry name" value="SERINE/THREONINE-PROTEIN KINASE TNNI3K-RELATED"/>
    <property type="match status" value="1"/>
</dbReference>
<dbReference type="InterPro" id="IPR000719">
    <property type="entry name" value="Prot_kinase_dom"/>
</dbReference>
<evidence type="ECO:0000313" key="3">
    <source>
        <dbReference type="Proteomes" id="UP000027195"/>
    </source>
</evidence>
<dbReference type="Proteomes" id="UP000027195">
    <property type="component" value="Unassembled WGS sequence"/>
</dbReference>
<feature type="domain" description="Protein kinase" evidence="1">
    <location>
        <begin position="1"/>
        <end position="225"/>
    </location>
</feature>
<dbReference type="InterPro" id="IPR001245">
    <property type="entry name" value="Ser-Thr/Tyr_kinase_cat_dom"/>
</dbReference>
<name>A0A067M372_BOTB1</name>
<gene>
    <name evidence="2" type="ORF">BOTBODRAFT_116234</name>
</gene>
<protein>
    <recommendedName>
        <fullName evidence="1">Protein kinase domain-containing protein</fullName>
    </recommendedName>
</protein>
<dbReference type="HOGENOM" id="CLU_747136_0_0_1"/>
<evidence type="ECO:0000313" key="2">
    <source>
        <dbReference type="EMBL" id="KDQ10213.1"/>
    </source>
</evidence>
<dbReference type="GO" id="GO:0005524">
    <property type="term" value="F:ATP binding"/>
    <property type="evidence" value="ECO:0007669"/>
    <property type="project" value="InterPro"/>
</dbReference>
<accession>A0A067M372</accession>
<dbReference type="EMBL" id="KL198070">
    <property type="protein sequence ID" value="KDQ10213.1"/>
    <property type="molecule type" value="Genomic_DNA"/>
</dbReference>
<dbReference type="InParanoid" id="A0A067M372"/>
<dbReference type="Pfam" id="PF07714">
    <property type="entry name" value="PK_Tyr_Ser-Thr"/>
    <property type="match status" value="1"/>
</dbReference>
<dbReference type="GO" id="GO:0004674">
    <property type="term" value="F:protein serine/threonine kinase activity"/>
    <property type="evidence" value="ECO:0007669"/>
    <property type="project" value="TreeGrafter"/>
</dbReference>